<proteinExistence type="predicted"/>
<evidence type="ECO:0000256" key="4">
    <source>
        <dbReference type="ARBA" id="ARBA00023239"/>
    </source>
</evidence>
<dbReference type="PANTHER" id="PTHR39210:SF1">
    <property type="entry name" value="HEPARIN-SULFATE LYASE"/>
    <property type="match status" value="1"/>
</dbReference>
<dbReference type="EMBL" id="CP032548">
    <property type="protein sequence ID" value="AZJ35040.1"/>
    <property type="molecule type" value="Genomic_DNA"/>
</dbReference>
<evidence type="ECO:0000256" key="3">
    <source>
        <dbReference type="ARBA" id="ARBA00022764"/>
    </source>
</evidence>
<dbReference type="GO" id="GO:0042597">
    <property type="term" value="C:periplasmic space"/>
    <property type="evidence" value="ECO:0007669"/>
    <property type="project" value="UniProtKB-SubCell"/>
</dbReference>
<accession>A0A3S8R5J4</accession>
<organism evidence="7 8">
    <name type="scientific">Tenacibaculum singaporense</name>
    <dbReference type="NCBI Taxonomy" id="2358479"/>
    <lineage>
        <taxon>Bacteria</taxon>
        <taxon>Pseudomonadati</taxon>
        <taxon>Bacteroidota</taxon>
        <taxon>Flavobacteriia</taxon>
        <taxon>Flavobacteriales</taxon>
        <taxon>Flavobacteriaceae</taxon>
        <taxon>Tenacibaculum</taxon>
    </lineage>
</organism>
<name>A0A3S8R5J4_9FLAO</name>
<dbReference type="InterPro" id="IPR012480">
    <property type="entry name" value="Hepar_II_III_C"/>
</dbReference>
<keyword evidence="4" id="KW-0456">Lyase</keyword>
<comment type="subcellular location">
    <subcellularLocation>
        <location evidence="1">Periplasm</location>
    </subcellularLocation>
</comment>
<gene>
    <name evidence="7" type="ORF">D6T69_05690</name>
</gene>
<dbReference type="KEGG" id="tsig:D6T69_05690"/>
<dbReference type="InterPro" id="IPR031680">
    <property type="entry name" value="Hepar_II_III_N"/>
</dbReference>
<evidence type="ECO:0000259" key="5">
    <source>
        <dbReference type="Pfam" id="PF07940"/>
    </source>
</evidence>
<dbReference type="Proteomes" id="UP000274593">
    <property type="component" value="Chromosome"/>
</dbReference>
<evidence type="ECO:0000256" key="2">
    <source>
        <dbReference type="ARBA" id="ARBA00022729"/>
    </source>
</evidence>
<evidence type="ECO:0000259" key="6">
    <source>
        <dbReference type="Pfam" id="PF16889"/>
    </source>
</evidence>
<sequence length="626" mass="74716">MKLSLVTNFISNMGARYIFFRIYHMLLAKLGFQKVRFPIEPSKKELISLMDWRETNFNIFSFNDELERVRDKELEINATKILGGEIQFFSSDWKKLNREYNWLKNPTSGFIYDISKHWSIIPDLSSESGDIKFVWEKSRFTYLITILRYDFHFKKNNAEFIFSEVESWIDNNPINQGPNWICSQEISLRIFNWCFVLDYYKYDQALTEDRWNKIQNVIYWSIDHVYNNINFSRIAVRNNHAITETLFLSLSELLFPFITETKKWSKKGRKYFEEEINYQIYNDGTFLQHSMNYHRVVIQLLSLGITITEKFQKPFAKSIYEKAYKSLNFLFQSIQEENGFLPNYGANDGAWFFPLSTTDYRDYRPQLNSLHRVLTGEYLFEEEFLREDFLNVSLKANSMKVLKREMGIHTFDIGGYYISRDSKDFTFIKCGKYKDRPSQADNLHLDIWVKGINILRDSGSYKYNTDKEYVKYFNGTEGHNTVSVSGEDQMLKGGRFIWFYWVKKAKAFLNKNNNTYNFKGEIKAFKHVAPNIVHERSVKKTIGENLWQVNDNVKNKGNKKIYQYWHLDKKYLENIEIISKDEDGNLLKPLIEEKWYSGYYGVKERSVRLRFETNKSQFNTEIRITL</sequence>
<dbReference type="InterPro" id="IPR008929">
    <property type="entry name" value="Chondroitin_lyas"/>
</dbReference>
<keyword evidence="2" id="KW-0732">Signal</keyword>
<dbReference type="Pfam" id="PF07940">
    <property type="entry name" value="Hepar_II_III_C"/>
    <property type="match status" value="1"/>
</dbReference>
<evidence type="ECO:0000256" key="1">
    <source>
        <dbReference type="ARBA" id="ARBA00004418"/>
    </source>
</evidence>
<dbReference type="RefSeq" id="WP_125066845.1">
    <property type="nucleotide sequence ID" value="NZ_CP032548.1"/>
</dbReference>
<dbReference type="SUPFAM" id="SSF48230">
    <property type="entry name" value="Chondroitin AC/alginate lyase"/>
    <property type="match status" value="1"/>
</dbReference>
<dbReference type="GO" id="GO:0016829">
    <property type="term" value="F:lyase activity"/>
    <property type="evidence" value="ECO:0007669"/>
    <property type="project" value="UniProtKB-KW"/>
</dbReference>
<feature type="domain" description="Heparinase II/III-like C-terminal" evidence="5">
    <location>
        <begin position="409"/>
        <end position="624"/>
    </location>
</feature>
<dbReference type="Pfam" id="PF16889">
    <property type="entry name" value="Hepar_II_III_N"/>
    <property type="match status" value="1"/>
</dbReference>
<protein>
    <submittedName>
        <fullName evidence="7">Heparinase</fullName>
    </submittedName>
</protein>
<keyword evidence="8" id="KW-1185">Reference proteome</keyword>
<feature type="domain" description="Heparin-sulfate lyase N-terminal" evidence="6">
    <location>
        <begin position="99"/>
        <end position="303"/>
    </location>
</feature>
<evidence type="ECO:0000313" key="7">
    <source>
        <dbReference type="EMBL" id="AZJ35040.1"/>
    </source>
</evidence>
<dbReference type="Gene3D" id="2.70.98.70">
    <property type="match status" value="1"/>
</dbReference>
<dbReference type="Gene3D" id="1.50.10.100">
    <property type="entry name" value="Chondroitin AC/alginate lyase"/>
    <property type="match status" value="1"/>
</dbReference>
<evidence type="ECO:0000313" key="8">
    <source>
        <dbReference type="Proteomes" id="UP000274593"/>
    </source>
</evidence>
<dbReference type="AlphaFoldDB" id="A0A3S8R5J4"/>
<dbReference type="PANTHER" id="PTHR39210">
    <property type="entry name" value="HEPARIN-SULFATE LYASE"/>
    <property type="match status" value="1"/>
</dbReference>
<keyword evidence="3" id="KW-0574">Periplasm</keyword>
<reference evidence="7 8" key="1">
    <citation type="submission" date="2018-09" db="EMBL/GenBank/DDBJ databases">
        <title>Insights into the microbiota of Asian seabass (Lates calcarifer) with tenacibaculosis symptoms and description of sp. nov. Tenacibaculum singaporense.</title>
        <authorList>
            <person name="Miyake S."/>
            <person name="Soh M."/>
            <person name="Azman M.N."/>
            <person name="Ngoh S.Y."/>
            <person name="Orban L."/>
        </authorList>
    </citation>
    <scope>NUCLEOTIDE SEQUENCE [LARGE SCALE GENOMIC DNA]</scope>
    <source>
        <strain evidence="7 8">DSM 106434</strain>
    </source>
</reference>